<organism evidence="1 2">
    <name type="scientific">Racocetra persica</name>
    <dbReference type="NCBI Taxonomy" id="160502"/>
    <lineage>
        <taxon>Eukaryota</taxon>
        <taxon>Fungi</taxon>
        <taxon>Fungi incertae sedis</taxon>
        <taxon>Mucoromycota</taxon>
        <taxon>Glomeromycotina</taxon>
        <taxon>Glomeromycetes</taxon>
        <taxon>Diversisporales</taxon>
        <taxon>Gigasporaceae</taxon>
        <taxon>Racocetra</taxon>
    </lineage>
</organism>
<accession>A0ACA9PNB3</accession>
<keyword evidence="2" id="KW-1185">Reference proteome</keyword>
<dbReference type="EMBL" id="CAJVQC010022091">
    <property type="protein sequence ID" value="CAG8716432.1"/>
    <property type="molecule type" value="Genomic_DNA"/>
</dbReference>
<name>A0ACA9PNB3_9GLOM</name>
<gene>
    <name evidence="1" type="ORF">RPERSI_LOCUS10929</name>
</gene>
<sequence length="49" mass="5635">MFSQLETSQRHLDTEYTAQLEILPRDSDAVYTSQHILLDSDVLDLEIPS</sequence>
<evidence type="ECO:0000313" key="1">
    <source>
        <dbReference type="EMBL" id="CAG8716432.1"/>
    </source>
</evidence>
<evidence type="ECO:0000313" key="2">
    <source>
        <dbReference type="Proteomes" id="UP000789920"/>
    </source>
</evidence>
<protein>
    <submittedName>
        <fullName evidence="1">5842_t:CDS:1</fullName>
    </submittedName>
</protein>
<proteinExistence type="predicted"/>
<dbReference type="Proteomes" id="UP000789920">
    <property type="component" value="Unassembled WGS sequence"/>
</dbReference>
<comment type="caution">
    <text evidence="1">The sequence shown here is derived from an EMBL/GenBank/DDBJ whole genome shotgun (WGS) entry which is preliminary data.</text>
</comment>
<reference evidence="1" key="1">
    <citation type="submission" date="2021-06" db="EMBL/GenBank/DDBJ databases">
        <authorList>
            <person name="Kallberg Y."/>
            <person name="Tangrot J."/>
            <person name="Rosling A."/>
        </authorList>
    </citation>
    <scope>NUCLEOTIDE SEQUENCE</scope>
    <source>
        <strain evidence="1">MA461A</strain>
    </source>
</reference>